<dbReference type="EMBL" id="PDCK01000040">
    <property type="protein sequence ID" value="PRQ53359.1"/>
    <property type="molecule type" value="Genomic_DNA"/>
</dbReference>
<organism evidence="1 2">
    <name type="scientific">Rosa chinensis</name>
    <name type="common">China rose</name>
    <dbReference type="NCBI Taxonomy" id="74649"/>
    <lineage>
        <taxon>Eukaryota</taxon>
        <taxon>Viridiplantae</taxon>
        <taxon>Streptophyta</taxon>
        <taxon>Embryophyta</taxon>
        <taxon>Tracheophyta</taxon>
        <taxon>Spermatophyta</taxon>
        <taxon>Magnoliopsida</taxon>
        <taxon>eudicotyledons</taxon>
        <taxon>Gunneridae</taxon>
        <taxon>Pentapetalae</taxon>
        <taxon>rosids</taxon>
        <taxon>fabids</taxon>
        <taxon>Rosales</taxon>
        <taxon>Rosaceae</taxon>
        <taxon>Rosoideae</taxon>
        <taxon>Rosoideae incertae sedis</taxon>
        <taxon>Rosa</taxon>
    </lineage>
</organism>
<protein>
    <submittedName>
        <fullName evidence="1">Uncharacterized protein</fullName>
    </submittedName>
</protein>
<dbReference type="AlphaFoldDB" id="A0A2P6S3V3"/>
<comment type="caution">
    <text evidence="1">The sequence shown here is derived from an EMBL/GenBank/DDBJ whole genome shotgun (WGS) entry which is preliminary data.</text>
</comment>
<gene>
    <name evidence="1" type="ORF">RchiOBHm_Chr2g0165651</name>
</gene>
<proteinExistence type="predicted"/>
<name>A0A2P6S3V3_ROSCH</name>
<evidence type="ECO:0000313" key="2">
    <source>
        <dbReference type="Proteomes" id="UP000238479"/>
    </source>
</evidence>
<keyword evidence="2" id="KW-1185">Reference proteome</keyword>
<reference evidence="1 2" key="1">
    <citation type="journal article" date="2018" name="Nat. Genet.">
        <title>The Rosa genome provides new insights in the design of modern roses.</title>
        <authorList>
            <person name="Bendahmane M."/>
        </authorList>
    </citation>
    <scope>NUCLEOTIDE SEQUENCE [LARGE SCALE GENOMIC DNA]</scope>
    <source>
        <strain evidence="2">cv. Old Blush</strain>
    </source>
</reference>
<evidence type="ECO:0000313" key="1">
    <source>
        <dbReference type="EMBL" id="PRQ53359.1"/>
    </source>
</evidence>
<accession>A0A2P6S3V3</accession>
<sequence>MLLSGNERLPGAVVPARERLLERLRGMSHLETSYMNMNQVR</sequence>
<dbReference type="Proteomes" id="UP000238479">
    <property type="component" value="Chromosome 2"/>
</dbReference>
<dbReference type="Gramene" id="PRQ53359">
    <property type="protein sequence ID" value="PRQ53359"/>
    <property type="gene ID" value="RchiOBHm_Chr2g0165651"/>
</dbReference>